<feature type="compositionally biased region" description="Basic and acidic residues" evidence="1">
    <location>
        <begin position="232"/>
        <end position="250"/>
    </location>
</feature>
<evidence type="ECO:0000313" key="3">
    <source>
        <dbReference type="WBParaSite" id="TREG1_110750.1"/>
    </source>
</evidence>
<dbReference type="Proteomes" id="UP000050795">
    <property type="component" value="Unassembled WGS sequence"/>
</dbReference>
<feature type="region of interest" description="Disordered" evidence="1">
    <location>
        <begin position="232"/>
        <end position="343"/>
    </location>
</feature>
<sequence length="351" mass="40398">MFESRDYVSDYESETNSNLDTNSEISRSDIPPSKDKELWEKPTTARFPAYANPKSVLDAENKRAYNSVVRHHLLNLNAFDRHKKLVNDYLQYYGGSWRDFKRDTSKDKTDVDVIREHGRFLWSEEDEPLSWSERLAKKYWEKLFKEYCLVDLSRYKENKFGMRWRLEKEVISGKGQFACGNVACPAGAERLRSWEVNFVYQERGERRNALVKIRLCPACSDKLNYRYKRRDVTGKRISSEQDKNDAESNRQQETSGGGGDDDDDDNKESAAKRPRYSSDQKDDDDNNNNNNNSKGKNTSDTTDLNSVWCKSAQTSQGSGNPAGAGNNSNSTSGNIKTPDDEFDEYFADMLM</sequence>
<feature type="compositionally biased region" description="Polar residues" evidence="1">
    <location>
        <begin position="14"/>
        <end position="25"/>
    </location>
</feature>
<reference evidence="2" key="1">
    <citation type="submission" date="2022-06" db="EMBL/GenBank/DDBJ databases">
        <authorList>
            <person name="Berger JAMES D."/>
            <person name="Berger JAMES D."/>
        </authorList>
    </citation>
    <scope>NUCLEOTIDE SEQUENCE [LARGE SCALE GENOMIC DNA]</scope>
</reference>
<evidence type="ECO:0000256" key="1">
    <source>
        <dbReference type="SAM" id="MobiDB-lite"/>
    </source>
</evidence>
<evidence type="ECO:0008006" key="4">
    <source>
        <dbReference type="Google" id="ProtNLM"/>
    </source>
</evidence>
<dbReference type="WBParaSite" id="TREG1_110750.1">
    <property type="protein sequence ID" value="TREG1_110750.1"/>
    <property type="gene ID" value="TREG1_110750"/>
</dbReference>
<dbReference type="Pfam" id="PF09725">
    <property type="entry name" value="Fra10Ac1"/>
    <property type="match status" value="1"/>
</dbReference>
<dbReference type="PANTHER" id="PTHR11567:SF25">
    <property type="entry name" value="PROTEIN FRA10AC1"/>
    <property type="match status" value="1"/>
</dbReference>
<feature type="compositionally biased region" description="Low complexity" evidence="1">
    <location>
        <begin position="315"/>
        <end position="334"/>
    </location>
</feature>
<feature type="region of interest" description="Disordered" evidence="1">
    <location>
        <begin position="1"/>
        <end position="38"/>
    </location>
</feature>
<dbReference type="InterPro" id="IPR050645">
    <property type="entry name" value="Histidine_acid_phosphatase"/>
</dbReference>
<dbReference type="AlphaFoldDB" id="A0AA85INQ0"/>
<protein>
    <recommendedName>
        <fullName evidence="4">Protein FRA10AC1 homolog</fullName>
    </recommendedName>
</protein>
<dbReference type="PANTHER" id="PTHR11567">
    <property type="entry name" value="ACID PHOSPHATASE-RELATED"/>
    <property type="match status" value="1"/>
</dbReference>
<feature type="compositionally biased region" description="Basic and acidic residues" evidence="1">
    <location>
        <begin position="267"/>
        <end position="280"/>
    </location>
</feature>
<keyword evidence="2" id="KW-1185">Reference proteome</keyword>
<reference evidence="3" key="2">
    <citation type="submission" date="2023-11" db="UniProtKB">
        <authorList>
            <consortium name="WormBaseParasite"/>
        </authorList>
    </citation>
    <scope>IDENTIFICATION</scope>
</reference>
<dbReference type="InterPro" id="IPR019129">
    <property type="entry name" value="Folate-sensitive_fs_Fra10Ac1"/>
</dbReference>
<accession>A0AA85INQ0</accession>
<organism evidence="2 3">
    <name type="scientific">Trichobilharzia regenti</name>
    <name type="common">Nasal bird schistosome</name>
    <dbReference type="NCBI Taxonomy" id="157069"/>
    <lineage>
        <taxon>Eukaryota</taxon>
        <taxon>Metazoa</taxon>
        <taxon>Spiralia</taxon>
        <taxon>Lophotrochozoa</taxon>
        <taxon>Platyhelminthes</taxon>
        <taxon>Trematoda</taxon>
        <taxon>Digenea</taxon>
        <taxon>Strigeidida</taxon>
        <taxon>Schistosomatoidea</taxon>
        <taxon>Schistosomatidae</taxon>
        <taxon>Trichobilharzia</taxon>
    </lineage>
</organism>
<feature type="compositionally biased region" description="Low complexity" evidence="1">
    <location>
        <begin position="287"/>
        <end position="302"/>
    </location>
</feature>
<evidence type="ECO:0000313" key="2">
    <source>
        <dbReference type="Proteomes" id="UP000050795"/>
    </source>
</evidence>
<proteinExistence type="predicted"/>
<name>A0AA85INQ0_TRIRE</name>
<dbReference type="GO" id="GO:0016791">
    <property type="term" value="F:phosphatase activity"/>
    <property type="evidence" value="ECO:0007669"/>
    <property type="project" value="TreeGrafter"/>
</dbReference>